<dbReference type="PANTHER" id="PTHR43861">
    <property type="entry name" value="TRANS-ACONITATE 2-METHYLTRANSFERASE-RELATED"/>
    <property type="match status" value="1"/>
</dbReference>
<feature type="domain" description="Methyltransferase type 11" evidence="1">
    <location>
        <begin position="63"/>
        <end position="158"/>
    </location>
</feature>
<evidence type="ECO:0000259" key="1">
    <source>
        <dbReference type="Pfam" id="PF08241"/>
    </source>
</evidence>
<reference evidence="3" key="1">
    <citation type="submission" date="2017-09" db="EMBL/GenBank/DDBJ databases">
        <title>Depth-based differentiation of microbial function through sediment-hosted aquifers and enrichment of novel symbionts in the deep terrestrial subsurface.</title>
        <authorList>
            <person name="Probst A.J."/>
            <person name="Ladd B."/>
            <person name="Jarett J.K."/>
            <person name="Geller-Mcgrath D.E."/>
            <person name="Sieber C.M.K."/>
            <person name="Emerson J.B."/>
            <person name="Anantharaman K."/>
            <person name="Thomas B.C."/>
            <person name="Malmstrom R."/>
            <person name="Stieglmeier M."/>
            <person name="Klingl A."/>
            <person name="Woyke T."/>
            <person name="Ryan C.M."/>
            <person name="Banfield J.F."/>
        </authorList>
    </citation>
    <scope>NUCLEOTIDE SEQUENCE [LARGE SCALE GENOMIC DNA]</scope>
</reference>
<sequence>MEYPNKEFIDKWKDISGKRESGMEWTLFVPPGEHPRTQRQFNLYNYYQLIHKIVKGKGYRTALEIGCGRGTLALFLHAYDRMQVTLLDSSTDAIGLARRNFHVFEGAGEFVVADAADTGLAEDTYDVVTSIGLLEHVPDYHKVLMEAYRIMKPGGMLVTLILPRKFSLQALNDVYKFLLRPFLPKKKLQKDYYRNTDTPKQYVTAAQSAGFAKCSYFYANPFPIWTPIPYICERPITMLYRAILRFRRLWTKEPMKTNKFFSHGYFLICFK</sequence>
<dbReference type="GO" id="GO:0008757">
    <property type="term" value="F:S-adenosylmethionine-dependent methyltransferase activity"/>
    <property type="evidence" value="ECO:0007669"/>
    <property type="project" value="InterPro"/>
</dbReference>
<evidence type="ECO:0000313" key="3">
    <source>
        <dbReference type="Proteomes" id="UP000231503"/>
    </source>
</evidence>
<name>A0A2H0TEG9_9BACT</name>
<comment type="caution">
    <text evidence="2">The sequence shown here is derived from an EMBL/GenBank/DDBJ whole genome shotgun (WGS) entry which is preliminary data.</text>
</comment>
<dbReference type="Proteomes" id="UP000231503">
    <property type="component" value="Unassembled WGS sequence"/>
</dbReference>
<dbReference type="CDD" id="cd02440">
    <property type="entry name" value="AdoMet_MTases"/>
    <property type="match status" value="1"/>
</dbReference>
<protein>
    <recommendedName>
        <fullName evidence="1">Methyltransferase type 11 domain-containing protein</fullName>
    </recommendedName>
</protein>
<dbReference type="AlphaFoldDB" id="A0A2H0TEG9"/>
<organism evidence="2 3">
    <name type="scientific">Candidatus Niyogibacteria bacterium CG10_big_fil_rev_8_21_14_0_10_46_36</name>
    <dbReference type="NCBI Taxonomy" id="1974726"/>
    <lineage>
        <taxon>Bacteria</taxon>
        <taxon>Candidatus Niyogiibacteriota</taxon>
    </lineage>
</organism>
<dbReference type="Pfam" id="PF08241">
    <property type="entry name" value="Methyltransf_11"/>
    <property type="match status" value="1"/>
</dbReference>
<dbReference type="EMBL" id="PFCO01000001">
    <property type="protein sequence ID" value="PIR69933.1"/>
    <property type="molecule type" value="Genomic_DNA"/>
</dbReference>
<accession>A0A2H0TEG9</accession>
<evidence type="ECO:0000313" key="2">
    <source>
        <dbReference type="EMBL" id="PIR69933.1"/>
    </source>
</evidence>
<dbReference type="InterPro" id="IPR013216">
    <property type="entry name" value="Methyltransf_11"/>
</dbReference>
<dbReference type="Gene3D" id="3.40.50.150">
    <property type="entry name" value="Vaccinia Virus protein VP39"/>
    <property type="match status" value="1"/>
</dbReference>
<gene>
    <name evidence="2" type="ORF">COU47_00680</name>
</gene>
<dbReference type="InterPro" id="IPR029063">
    <property type="entry name" value="SAM-dependent_MTases_sf"/>
</dbReference>
<dbReference type="SUPFAM" id="SSF53335">
    <property type="entry name" value="S-adenosyl-L-methionine-dependent methyltransferases"/>
    <property type="match status" value="1"/>
</dbReference>
<proteinExistence type="predicted"/>